<reference evidence="1 2" key="1">
    <citation type="submission" date="2014-04" db="EMBL/GenBank/DDBJ databases">
        <authorList>
            <consortium name="DOE Joint Genome Institute"/>
            <person name="Kuo A."/>
            <person name="Ruytinx J."/>
            <person name="Rineau F."/>
            <person name="Colpaert J."/>
            <person name="Kohler A."/>
            <person name="Nagy L.G."/>
            <person name="Floudas D."/>
            <person name="Copeland A."/>
            <person name="Barry K.W."/>
            <person name="Cichocki N."/>
            <person name="Veneault-Fourrey C."/>
            <person name="LaButti K."/>
            <person name="Lindquist E.A."/>
            <person name="Lipzen A."/>
            <person name="Lundell T."/>
            <person name="Morin E."/>
            <person name="Murat C."/>
            <person name="Sun H."/>
            <person name="Tunlid A."/>
            <person name="Henrissat B."/>
            <person name="Grigoriev I.V."/>
            <person name="Hibbett D.S."/>
            <person name="Martin F."/>
            <person name="Nordberg H.P."/>
            <person name="Cantor M.N."/>
            <person name="Hua S.X."/>
        </authorList>
    </citation>
    <scope>NUCLEOTIDE SEQUENCE [LARGE SCALE GENOMIC DNA]</scope>
    <source>
        <strain evidence="1 2">UH-Slu-Lm8-n1</strain>
    </source>
</reference>
<name>A0A0D0ACD5_9AGAM</name>
<accession>A0A0D0ACD5</accession>
<dbReference type="InParanoid" id="A0A0D0ACD5"/>
<sequence>MASYSPLRMHDLEHQPEDSEDVIILTSKKANSEYRTADPLSKWPALAALAHSLLAIICDLHCTSSPLLVFPSGVMPMGCVSRTSFLVWNWLMTCVTSTKDVLSKCHGTGKQSLT</sequence>
<gene>
    <name evidence="1" type="ORF">CY34DRAFT_814471</name>
</gene>
<dbReference type="Proteomes" id="UP000054485">
    <property type="component" value="Unassembled WGS sequence"/>
</dbReference>
<dbReference type="EMBL" id="KN836550">
    <property type="protein sequence ID" value="KIK31897.1"/>
    <property type="molecule type" value="Genomic_DNA"/>
</dbReference>
<evidence type="ECO:0000313" key="1">
    <source>
        <dbReference type="EMBL" id="KIK31897.1"/>
    </source>
</evidence>
<keyword evidence="2" id="KW-1185">Reference proteome</keyword>
<evidence type="ECO:0000313" key="2">
    <source>
        <dbReference type="Proteomes" id="UP000054485"/>
    </source>
</evidence>
<dbReference type="AlphaFoldDB" id="A0A0D0ACD5"/>
<reference evidence="2" key="2">
    <citation type="submission" date="2015-01" db="EMBL/GenBank/DDBJ databases">
        <title>Evolutionary Origins and Diversification of the Mycorrhizal Mutualists.</title>
        <authorList>
            <consortium name="DOE Joint Genome Institute"/>
            <consortium name="Mycorrhizal Genomics Consortium"/>
            <person name="Kohler A."/>
            <person name="Kuo A."/>
            <person name="Nagy L.G."/>
            <person name="Floudas D."/>
            <person name="Copeland A."/>
            <person name="Barry K.W."/>
            <person name="Cichocki N."/>
            <person name="Veneault-Fourrey C."/>
            <person name="LaButti K."/>
            <person name="Lindquist E.A."/>
            <person name="Lipzen A."/>
            <person name="Lundell T."/>
            <person name="Morin E."/>
            <person name="Murat C."/>
            <person name="Riley R."/>
            <person name="Ohm R."/>
            <person name="Sun H."/>
            <person name="Tunlid A."/>
            <person name="Henrissat B."/>
            <person name="Grigoriev I.V."/>
            <person name="Hibbett D.S."/>
            <person name="Martin F."/>
        </authorList>
    </citation>
    <scope>NUCLEOTIDE SEQUENCE [LARGE SCALE GENOMIC DNA]</scope>
    <source>
        <strain evidence="2">UH-Slu-Lm8-n1</strain>
    </source>
</reference>
<protein>
    <submittedName>
        <fullName evidence="1">Uncharacterized protein</fullName>
    </submittedName>
</protein>
<organism evidence="1 2">
    <name type="scientific">Suillus luteus UH-Slu-Lm8-n1</name>
    <dbReference type="NCBI Taxonomy" id="930992"/>
    <lineage>
        <taxon>Eukaryota</taxon>
        <taxon>Fungi</taxon>
        <taxon>Dikarya</taxon>
        <taxon>Basidiomycota</taxon>
        <taxon>Agaricomycotina</taxon>
        <taxon>Agaricomycetes</taxon>
        <taxon>Agaricomycetidae</taxon>
        <taxon>Boletales</taxon>
        <taxon>Suillineae</taxon>
        <taxon>Suillaceae</taxon>
        <taxon>Suillus</taxon>
    </lineage>
</organism>
<proteinExistence type="predicted"/>
<dbReference type="HOGENOM" id="CLU_2122686_0_0_1"/>
<dbReference type="OrthoDB" id="2692653at2759"/>